<dbReference type="PANTHER" id="PTHR39466">
    <property type="entry name" value="RGS DOMAIN-CONTAINING PROTEIN"/>
    <property type="match status" value="1"/>
</dbReference>
<dbReference type="PANTHER" id="PTHR39466:SF1">
    <property type="entry name" value="RGS DOMAIN-CONTAINING PROTEIN"/>
    <property type="match status" value="1"/>
</dbReference>
<dbReference type="AlphaFoldDB" id="A0A433BQN7"/>
<gene>
    <name evidence="1" type="ORF">BC936DRAFT_138716</name>
</gene>
<evidence type="ECO:0008006" key="3">
    <source>
        <dbReference type="Google" id="ProtNLM"/>
    </source>
</evidence>
<comment type="caution">
    <text evidence="1">The sequence shown here is derived from an EMBL/GenBank/DDBJ whole genome shotgun (WGS) entry which is preliminary data.</text>
</comment>
<name>A0A433BQN7_9FUNG</name>
<dbReference type="SUPFAM" id="SSF48097">
    <property type="entry name" value="Regulator of G-protein signaling, RGS"/>
    <property type="match status" value="1"/>
</dbReference>
<protein>
    <recommendedName>
        <fullName evidence="3">RGS domain-containing protein</fullName>
    </recommendedName>
</protein>
<evidence type="ECO:0000313" key="2">
    <source>
        <dbReference type="Proteomes" id="UP000268093"/>
    </source>
</evidence>
<reference evidence="1 2" key="1">
    <citation type="journal article" date="2018" name="New Phytol.">
        <title>Phylogenomics of Endogonaceae and evolution of mycorrhizas within Mucoromycota.</title>
        <authorList>
            <person name="Chang Y."/>
            <person name="Desiro A."/>
            <person name="Na H."/>
            <person name="Sandor L."/>
            <person name="Lipzen A."/>
            <person name="Clum A."/>
            <person name="Barry K."/>
            <person name="Grigoriev I.V."/>
            <person name="Martin F.M."/>
            <person name="Stajich J.E."/>
            <person name="Smith M.E."/>
            <person name="Bonito G."/>
            <person name="Spatafora J.W."/>
        </authorList>
    </citation>
    <scope>NUCLEOTIDE SEQUENCE [LARGE SCALE GENOMIC DNA]</scope>
    <source>
        <strain evidence="1 2">GMNB39</strain>
    </source>
</reference>
<proteinExistence type="predicted"/>
<dbReference type="InterPro" id="IPR036305">
    <property type="entry name" value="RGS_sf"/>
</dbReference>
<dbReference type="OrthoDB" id="3232309at2759"/>
<organism evidence="1 2">
    <name type="scientific">Jimgerdemannia flammicorona</name>
    <dbReference type="NCBI Taxonomy" id="994334"/>
    <lineage>
        <taxon>Eukaryota</taxon>
        <taxon>Fungi</taxon>
        <taxon>Fungi incertae sedis</taxon>
        <taxon>Mucoromycota</taxon>
        <taxon>Mucoromycotina</taxon>
        <taxon>Endogonomycetes</taxon>
        <taxon>Endogonales</taxon>
        <taxon>Endogonaceae</taxon>
        <taxon>Jimgerdemannia</taxon>
    </lineage>
</organism>
<dbReference type="EMBL" id="RBNI01013591">
    <property type="protein sequence ID" value="RUP28574.1"/>
    <property type="molecule type" value="Genomic_DNA"/>
</dbReference>
<sequence>MDGFKNEITLEAVLEDKLSSPVSKTDFRLYLTYEEHSVENLEGEQFMQSYHNTFDPPADFFEWYQDYKKRFDDLPCATKSLSPPPQKQYRALGNPSSTTIDMELLQHSKTPPSPIPYIPTFAEPDSNVIELEHLRDSTKFLQRPLPASIPAPTTTTSLQPFRLEIDHILATHIIQGSPNELNLTAAARDYILKHARLTTDPRALLPAVEEALETMRQGSFITLGASHDLVLDILAAWIRRRVSAHASWQEQVVEAVGLSFAVGGRGMYTAVGWHLLHRPMRPHPPTARDPGLPSSRSAAVVNRPRYREVRPKSAVACVEALASLDADNGNSWELGPVRNTRVY</sequence>
<dbReference type="Proteomes" id="UP000268093">
    <property type="component" value="Unassembled WGS sequence"/>
</dbReference>
<dbReference type="Gene3D" id="1.10.167.10">
    <property type="entry name" value="Regulator of G-protein Signalling 4, domain 2"/>
    <property type="match status" value="1"/>
</dbReference>
<evidence type="ECO:0000313" key="1">
    <source>
        <dbReference type="EMBL" id="RUP28574.1"/>
    </source>
</evidence>
<keyword evidence="2" id="KW-1185">Reference proteome</keyword>
<accession>A0A433BQN7</accession>
<dbReference type="InterPro" id="IPR044926">
    <property type="entry name" value="RGS_subdomain_2"/>
</dbReference>